<evidence type="ECO:0000256" key="1">
    <source>
        <dbReference type="ARBA" id="ARBA00004141"/>
    </source>
</evidence>
<dbReference type="Gene3D" id="1.20.1250.20">
    <property type="entry name" value="MFS general substrate transporter like domains"/>
    <property type="match status" value="1"/>
</dbReference>
<comment type="caution">
    <text evidence="7">The sequence shown here is derived from an EMBL/GenBank/DDBJ whole genome shotgun (WGS) entry which is preliminary data.</text>
</comment>
<dbReference type="SUPFAM" id="SSF103473">
    <property type="entry name" value="MFS general substrate transporter"/>
    <property type="match status" value="1"/>
</dbReference>
<dbReference type="InterPro" id="IPR011701">
    <property type="entry name" value="MFS"/>
</dbReference>
<dbReference type="InterPro" id="IPR036259">
    <property type="entry name" value="MFS_trans_sf"/>
</dbReference>
<feature type="transmembrane region" description="Helical" evidence="5">
    <location>
        <begin position="244"/>
        <end position="264"/>
    </location>
</feature>
<accession>A0A4V6PX19</accession>
<organism evidence="7 8">
    <name type="scientific">Maritalea mobilis</name>
    <dbReference type="NCBI Taxonomy" id="483324"/>
    <lineage>
        <taxon>Bacteria</taxon>
        <taxon>Pseudomonadati</taxon>
        <taxon>Pseudomonadota</taxon>
        <taxon>Alphaproteobacteria</taxon>
        <taxon>Hyphomicrobiales</taxon>
        <taxon>Devosiaceae</taxon>
        <taxon>Maritalea</taxon>
    </lineage>
</organism>
<gene>
    <name evidence="7" type="ORF">ATL17_2791</name>
</gene>
<dbReference type="InterPro" id="IPR053160">
    <property type="entry name" value="MFS_DHA3_Transporter"/>
</dbReference>
<sequence length="394" mass="43266">MVRNIVLFPWFKFAQSLIFWQATWFLFFERNLSAAEAIFLYVIYDIATTVLEVPSGYMSDRLGRRLTLIAAALAGLAAVLILVFGEGFSQFMLANLLLGASAAFASGTDSSLLYESLNAEGRADEIEQAEMTAWRFGFTALALSAVTGGAMALFDEALPWVATAMASVVLLGITLFFREPPHGKSVSYRENFRALWQNFMHPTLMWLLCLTLLMYVFSHLPFVFGQPFIRESLAAMGHAEQTPLVSGAVTFLMMVISVGFSLMAGPLRERFGLSGILLLAFGLQIGLTVALATSNNLFVIALLFFRMVPDSLSRPFIQARIQPLLHDGTRATYLSVQSLAGRLLFAITLSIAAGQTSGDTTMPYADMQIILAVYAAIGLVFWLVLARTTKRAKI</sequence>
<dbReference type="PANTHER" id="PTHR23530:SF1">
    <property type="entry name" value="PERMEASE, MAJOR FACILITATOR SUPERFAMILY-RELATED"/>
    <property type="match status" value="1"/>
</dbReference>
<keyword evidence="8" id="KW-1185">Reference proteome</keyword>
<dbReference type="AlphaFoldDB" id="A0A4V6PX19"/>
<feature type="transmembrane region" description="Helical" evidence="5">
    <location>
        <begin position="199"/>
        <end position="224"/>
    </location>
</feature>
<dbReference type="InterPro" id="IPR005829">
    <property type="entry name" value="Sugar_transporter_CS"/>
</dbReference>
<feature type="transmembrane region" description="Helical" evidence="5">
    <location>
        <begin position="160"/>
        <end position="178"/>
    </location>
</feature>
<evidence type="ECO:0000256" key="2">
    <source>
        <dbReference type="ARBA" id="ARBA00022692"/>
    </source>
</evidence>
<protein>
    <submittedName>
        <fullName evidence="7">Na+/melibiose symporter-like transporter</fullName>
    </submittedName>
</protein>
<reference evidence="7 8" key="1">
    <citation type="submission" date="2019-03" db="EMBL/GenBank/DDBJ databases">
        <title>Genomic Encyclopedia of Type Strains, Phase III (KMG-III): the genomes of soil and plant-associated and newly described type strains.</title>
        <authorList>
            <person name="Whitman W."/>
        </authorList>
    </citation>
    <scope>NUCLEOTIDE SEQUENCE [LARGE SCALE GENOMIC DNA]</scope>
    <source>
        <strain evidence="7 8">CGMCC 1.7002</strain>
    </source>
</reference>
<dbReference type="PROSITE" id="PS50850">
    <property type="entry name" value="MFS"/>
    <property type="match status" value="1"/>
</dbReference>
<evidence type="ECO:0000259" key="6">
    <source>
        <dbReference type="PROSITE" id="PS50850"/>
    </source>
</evidence>
<dbReference type="OrthoDB" id="9816124at2"/>
<dbReference type="InterPro" id="IPR020846">
    <property type="entry name" value="MFS_dom"/>
</dbReference>
<keyword evidence="4 5" id="KW-0472">Membrane</keyword>
<evidence type="ECO:0000256" key="3">
    <source>
        <dbReference type="ARBA" id="ARBA00022989"/>
    </source>
</evidence>
<dbReference type="EMBL" id="SNYR01000003">
    <property type="protein sequence ID" value="TDQ61690.1"/>
    <property type="molecule type" value="Genomic_DNA"/>
</dbReference>
<feature type="domain" description="Major facilitator superfamily (MFS) profile" evidence="6">
    <location>
        <begin position="1"/>
        <end position="390"/>
    </location>
</feature>
<keyword evidence="3 5" id="KW-1133">Transmembrane helix</keyword>
<feature type="transmembrane region" description="Helical" evidence="5">
    <location>
        <begin position="66"/>
        <end position="85"/>
    </location>
</feature>
<proteinExistence type="predicted"/>
<dbReference type="RefSeq" id="WP_133573390.1">
    <property type="nucleotide sequence ID" value="NZ_SNYR01000003.1"/>
</dbReference>
<keyword evidence="2 5" id="KW-0812">Transmembrane</keyword>
<evidence type="ECO:0000256" key="4">
    <source>
        <dbReference type="ARBA" id="ARBA00023136"/>
    </source>
</evidence>
<evidence type="ECO:0000313" key="8">
    <source>
        <dbReference type="Proteomes" id="UP000295391"/>
    </source>
</evidence>
<feature type="transmembrane region" description="Helical" evidence="5">
    <location>
        <begin position="367"/>
        <end position="385"/>
    </location>
</feature>
<feature type="transmembrane region" description="Helical" evidence="5">
    <location>
        <begin position="134"/>
        <end position="154"/>
    </location>
</feature>
<feature type="transmembrane region" description="Helical" evidence="5">
    <location>
        <begin position="34"/>
        <end position="54"/>
    </location>
</feature>
<name>A0A4V6PX19_9HYPH</name>
<comment type="subcellular location">
    <subcellularLocation>
        <location evidence="1">Membrane</location>
        <topology evidence="1">Multi-pass membrane protein</topology>
    </subcellularLocation>
</comment>
<dbReference type="GO" id="GO:0016020">
    <property type="term" value="C:membrane"/>
    <property type="evidence" value="ECO:0007669"/>
    <property type="project" value="UniProtKB-SubCell"/>
</dbReference>
<dbReference type="PANTHER" id="PTHR23530">
    <property type="entry name" value="TRANSPORT PROTEIN-RELATED"/>
    <property type="match status" value="1"/>
</dbReference>
<evidence type="ECO:0000313" key="7">
    <source>
        <dbReference type="EMBL" id="TDQ61690.1"/>
    </source>
</evidence>
<feature type="transmembrane region" description="Helical" evidence="5">
    <location>
        <begin position="276"/>
        <end position="305"/>
    </location>
</feature>
<dbReference type="PROSITE" id="PS00216">
    <property type="entry name" value="SUGAR_TRANSPORT_1"/>
    <property type="match status" value="1"/>
</dbReference>
<dbReference type="GO" id="GO:0022857">
    <property type="term" value="F:transmembrane transporter activity"/>
    <property type="evidence" value="ECO:0007669"/>
    <property type="project" value="InterPro"/>
</dbReference>
<evidence type="ECO:0000256" key="5">
    <source>
        <dbReference type="SAM" id="Phobius"/>
    </source>
</evidence>
<dbReference type="Pfam" id="PF07690">
    <property type="entry name" value="MFS_1"/>
    <property type="match status" value="1"/>
</dbReference>
<dbReference type="Proteomes" id="UP000295391">
    <property type="component" value="Unassembled WGS sequence"/>
</dbReference>
<feature type="transmembrane region" description="Helical" evidence="5">
    <location>
        <begin position="7"/>
        <end position="28"/>
    </location>
</feature>